<dbReference type="AlphaFoldDB" id="A0AAV2QEI9"/>
<gene>
    <name evidence="1" type="ORF">MNOR_LOCUS11251</name>
</gene>
<dbReference type="Gene3D" id="2.40.100.10">
    <property type="entry name" value="Cyclophilin-like"/>
    <property type="match status" value="1"/>
</dbReference>
<reference evidence="1 2" key="1">
    <citation type="submission" date="2024-05" db="EMBL/GenBank/DDBJ databases">
        <authorList>
            <person name="Wallberg A."/>
        </authorList>
    </citation>
    <scope>NUCLEOTIDE SEQUENCE [LARGE SCALE GENOMIC DNA]</scope>
</reference>
<dbReference type="SUPFAM" id="SSF50891">
    <property type="entry name" value="Cyclophilin-like"/>
    <property type="match status" value="1"/>
</dbReference>
<evidence type="ECO:0000313" key="2">
    <source>
        <dbReference type="Proteomes" id="UP001497623"/>
    </source>
</evidence>
<keyword evidence="2" id="KW-1185">Reference proteome</keyword>
<accession>A0AAV2QEI9</accession>
<sequence>MTPTSWYYDHDVDVWEGLLKVDAKPVVYLDLELGGKPLGRVRIMLTCGPKRRQEMMRLCLGQGGNTWKGAPFAWASNIGQPGEEVLIWAYMTPSGERDREFLGQHKLEGNECFENVEGIMTGRGTNDHGFGICTKTDPSSTYMEPVLGRVVSGLDLLREAISQLDSDGNTTCYDTDHFIISEAGVEAMNII</sequence>
<organism evidence="1 2">
    <name type="scientific">Meganyctiphanes norvegica</name>
    <name type="common">Northern krill</name>
    <name type="synonym">Thysanopoda norvegica</name>
    <dbReference type="NCBI Taxonomy" id="48144"/>
    <lineage>
        <taxon>Eukaryota</taxon>
        <taxon>Metazoa</taxon>
        <taxon>Ecdysozoa</taxon>
        <taxon>Arthropoda</taxon>
        <taxon>Crustacea</taxon>
        <taxon>Multicrustacea</taxon>
        <taxon>Malacostraca</taxon>
        <taxon>Eumalacostraca</taxon>
        <taxon>Eucarida</taxon>
        <taxon>Euphausiacea</taxon>
        <taxon>Euphausiidae</taxon>
        <taxon>Meganyctiphanes</taxon>
    </lineage>
</organism>
<dbReference type="EMBL" id="CAXKWB010005883">
    <property type="protein sequence ID" value="CAL4080343.1"/>
    <property type="molecule type" value="Genomic_DNA"/>
</dbReference>
<evidence type="ECO:0000313" key="1">
    <source>
        <dbReference type="EMBL" id="CAL4080343.1"/>
    </source>
</evidence>
<dbReference type="InterPro" id="IPR029000">
    <property type="entry name" value="Cyclophilin-like_dom_sf"/>
</dbReference>
<feature type="non-terminal residue" evidence="1">
    <location>
        <position position="191"/>
    </location>
</feature>
<protein>
    <submittedName>
        <fullName evidence="1">Uncharacterized protein</fullName>
    </submittedName>
</protein>
<comment type="caution">
    <text evidence="1">The sequence shown here is derived from an EMBL/GenBank/DDBJ whole genome shotgun (WGS) entry which is preliminary data.</text>
</comment>
<name>A0AAV2QEI9_MEGNR</name>
<dbReference type="Proteomes" id="UP001497623">
    <property type="component" value="Unassembled WGS sequence"/>
</dbReference>
<proteinExistence type="predicted"/>